<dbReference type="FunFam" id="1.20.1250.20:FF:000018">
    <property type="entry name" value="MFS transporter permease"/>
    <property type="match status" value="1"/>
</dbReference>
<dbReference type="InterPro" id="IPR020846">
    <property type="entry name" value="MFS_dom"/>
</dbReference>
<gene>
    <name evidence="9" type="ORF">GS4_08_02600</name>
</gene>
<evidence type="ECO:0000256" key="3">
    <source>
        <dbReference type="ARBA" id="ARBA00022692"/>
    </source>
</evidence>
<proteinExistence type="predicted"/>
<evidence type="ECO:0000256" key="2">
    <source>
        <dbReference type="ARBA" id="ARBA00022448"/>
    </source>
</evidence>
<feature type="transmembrane region" description="Helical" evidence="7">
    <location>
        <begin position="95"/>
        <end position="113"/>
    </location>
</feature>
<evidence type="ECO:0000313" key="10">
    <source>
        <dbReference type="Proteomes" id="UP000011666"/>
    </source>
</evidence>
<comment type="caution">
    <text evidence="9">The sequence shown here is derived from an EMBL/GenBank/DDBJ whole genome shotgun (WGS) entry which is preliminary data.</text>
</comment>
<dbReference type="OrthoDB" id="9773957at2"/>
<keyword evidence="5 7" id="KW-0472">Membrane</keyword>
<feature type="transmembrane region" description="Helical" evidence="7">
    <location>
        <begin position="408"/>
        <end position="426"/>
    </location>
</feature>
<dbReference type="Pfam" id="PF07690">
    <property type="entry name" value="MFS_1"/>
    <property type="match status" value="1"/>
</dbReference>
<evidence type="ECO:0000256" key="6">
    <source>
        <dbReference type="SAM" id="MobiDB-lite"/>
    </source>
</evidence>
<feature type="transmembrane region" description="Helical" evidence="7">
    <location>
        <begin position="184"/>
        <end position="205"/>
    </location>
</feature>
<dbReference type="CDD" id="cd17319">
    <property type="entry name" value="MFS_ExuT_GudP_like"/>
    <property type="match status" value="1"/>
</dbReference>
<sequence>MSSPDIVSTNPVLDRAMKKAYSRIVPLIMIMFVLNYIDRVNIGFAKHELELHAGITAGAYGLGAGLFFITYAIFEVPSNALLERFGAKAWLTRIMITWGIVSGAMMFVQNTWMFYGLRLLLGVAEAGFFAGVLLYFTYWFPDRFRGRANSSLYIGSVIGAVIAAPVSGIFLSVDNFAGLYGWQWMFLVEGGASVIVGFIIWFFLVSKPHQAKWLSAEEKQAIAAELETEAATKRAATGTTEPPSRWRMLLDPQVSLFCAVMFAAQVANYGITFWLPSVVRSLGDLSELQIGVIAGIPYALAGVGVFVAARFSDRTGLRRTTLAIGFVAAAVGALVTAVASPIGMIIGLCLATIGFKVAAGSFYAIPQKYLDIRLLAPGLALINSIGNLGGFVAPNVLGAVEERTGDPAAGFLFIAAVSALAIVGVWRMRSTPKNQFGIPDSPADVGPTPATSPTATVTRN</sequence>
<dbReference type="RefSeq" id="WP_007619092.1">
    <property type="nucleotide sequence ID" value="NZ_BANX01000008.1"/>
</dbReference>
<feature type="region of interest" description="Disordered" evidence="6">
    <location>
        <begin position="437"/>
        <end position="460"/>
    </location>
</feature>
<dbReference type="GO" id="GO:0005886">
    <property type="term" value="C:plasma membrane"/>
    <property type="evidence" value="ECO:0007669"/>
    <property type="project" value="UniProtKB-SubCell"/>
</dbReference>
<feature type="transmembrane region" description="Helical" evidence="7">
    <location>
        <begin position="119"/>
        <end position="140"/>
    </location>
</feature>
<feature type="transmembrane region" description="Helical" evidence="7">
    <location>
        <begin position="374"/>
        <end position="396"/>
    </location>
</feature>
<feature type="transmembrane region" description="Helical" evidence="7">
    <location>
        <begin position="321"/>
        <end position="339"/>
    </location>
</feature>
<feature type="transmembrane region" description="Helical" evidence="7">
    <location>
        <begin position="254"/>
        <end position="276"/>
    </location>
</feature>
<keyword evidence="3 7" id="KW-0812">Transmembrane</keyword>
<dbReference type="Proteomes" id="UP000011666">
    <property type="component" value="Unassembled WGS sequence"/>
</dbReference>
<keyword evidence="4 7" id="KW-1133">Transmembrane helix</keyword>
<evidence type="ECO:0000313" key="9">
    <source>
        <dbReference type="EMBL" id="GAC67675.1"/>
    </source>
</evidence>
<feature type="transmembrane region" description="Helical" evidence="7">
    <location>
        <begin position="152"/>
        <end position="172"/>
    </location>
</feature>
<dbReference type="PROSITE" id="PS50850">
    <property type="entry name" value="MFS"/>
    <property type="match status" value="1"/>
</dbReference>
<keyword evidence="10" id="KW-1185">Reference proteome</keyword>
<protein>
    <submittedName>
        <fullName evidence="9">Putative major facilitator superfamily transporter</fullName>
    </submittedName>
</protein>
<comment type="subcellular location">
    <subcellularLocation>
        <location evidence="1">Cell membrane</location>
        <topology evidence="1">Multi-pass membrane protein</topology>
    </subcellularLocation>
</comment>
<feature type="transmembrane region" description="Helical" evidence="7">
    <location>
        <begin position="20"/>
        <end position="37"/>
    </location>
</feature>
<dbReference type="Gene3D" id="1.20.1250.20">
    <property type="entry name" value="MFS general substrate transporter like domains"/>
    <property type="match status" value="2"/>
</dbReference>
<reference evidence="9 10" key="1">
    <citation type="submission" date="2013-01" db="EMBL/GenBank/DDBJ databases">
        <title>Whole genome shotgun sequence of Gordonia soli NBRC 108243.</title>
        <authorList>
            <person name="Isaki-Nakamura S."/>
            <person name="Hosoyama A."/>
            <person name="Tsuchikane K."/>
            <person name="Ando Y."/>
            <person name="Baba S."/>
            <person name="Ohji S."/>
            <person name="Hamada M."/>
            <person name="Tamura T."/>
            <person name="Yamazoe A."/>
            <person name="Yamazaki S."/>
            <person name="Fujita N."/>
        </authorList>
    </citation>
    <scope>NUCLEOTIDE SEQUENCE [LARGE SCALE GENOMIC DNA]</scope>
    <source>
        <strain evidence="9 10">NBRC 108243</strain>
    </source>
</reference>
<dbReference type="GO" id="GO:0022857">
    <property type="term" value="F:transmembrane transporter activity"/>
    <property type="evidence" value="ECO:0007669"/>
    <property type="project" value="InterPro"/>
</dbReference>
<name>M0QGB9_9ACTN</name>
<dbReference type="EMBL" id="BANX01000008">
    <property type="protein sequence ID" value="GAC67675.1"/>
    <property type="molecule type" value="Genomic_DNA"/>
</dbReference>
<evidence type="ECO:0000256" key="4">
    <source>
        <dbReference type="ARBA" id="ARBA00022989"/>
    </source>
</evidence>
<accession>M0QGB9</accession>
<evidence type="ECO:0000259" key="8">
    <source>
        <dbReference type="PROSITE" id="PS50850"/>
    </source>
</evidence>
<dbReference type="PANTHER" id="PTHR43791">
    <property type="entry name" value="PERMEASE-RELATED"/>
    <property type="match status" value="1"/>
</dbReference>
<evidence type="ECO:0000256" key="1">
    <source>
        <dbReference type="ARBA" id="ARBA00004651"/>
    </source>
</evidence>
<keyword evidence="2" id="KW-0813">Transport</keyword>
<dbReference type="InterPro" id="IPR036259">
    <property type="entry name" value="MFS_trans_sf"/>
</dbReference>
<evidence type="ECO:0000256" key="5">
    <source>
        <dbReference type="ARBA" id="ARBA00023136"/>
    </source>
</evidence>
<dbReference type="eggNOG" id="COG2271">
    <property type="taxonomic scope" value="Bacteria"/>
</dbReference>
<organism evidence="9 10">
    <name type="scientific">Gordonia soli NBRC 108243</name>
    <dbReference type="NCBI Taxonomy" id="1223545"/>
    <lineage>
        <taxon>Bacteria</taxon>
        <taxon>Bacillati</taxon>
        <taxon>Actinomycetota</taxon>
        <taxon>Actinomycetes</taxon>
        <taxon>Mycobacteriales</taxon>
        <taxon>Gordoniaceae</taxon>
        <taxon>Gordonia</taxon>
    </lineage>
</organism>
<feature type="transmembrane region" description="Helical" evidence="7">
    <location>
        <begin position="57"/>
        <end position="74"/>
    </location>
</feature>
<feature type="domain" description="Major facilitator superfamily (MFS) profile" evidence="8">
    <location>
        <begin position="24"/>
        <end position="433"/>
    </location>
</feature>
<dbReference type="PANTHER" id="PTHR43791:SF36">
    <property type="entry name" value="TRANSPORTER, PUTATIVE (AFU_ORTHOLOGUE AFUA_6G08340)-RELATED"/>
    <property type="match status" value="1"/>
</dbReference>
<dbReference type="STRING" id="1223545.GS4_08_02600"/>
<feature type="transmembrane region" description="Helical" evidence="7">
    <location>
        <begin position="345"/>
        <end position="365"/>
    </location>
</feature>
<dbReference type="InterPro" id="IPR011701">
    <property type="entry name" value="MFS"/>
</dbReference>
<evidence type="ECO:0000256" key="7">
    <source>
        <dbReference type="SAM" id="Phobius"/>
    </source>
</evidence>
<feature type="compositionally biased region" description="Low complexity" evidence="6">
    <location>
        <begin position="447"/>
        <end position="460"/>
    </location>
</feature>
<dbReference type="AlphaFoldDB" id="M0QGB9"/>
<dbReference type="SUPFAM" id="SSF103473">
    <property type="entry name" value="MFS general substrate transporter"/>
    <property type="match status" value="1"/>
</dbReference>
<feature type="transmembrane region" description="Helical" evidence="7">
    <location>
        <begin position="288"/>
        <end position="309"/>
    </location>
</feature>